<dbReference type="Gramene" id="Bo01220s010.1">
    <property type="protein sequence ID" value="Bo01220s010.1"/>
    <property type="gene ID" value="Bo01220s010"/>
</dbReference>
<feature type="compositionally biased region" description="Polar residues" evidence="1">
    <location>
        <begin position="12"/>
        <end position="23"/>
    </location>
</feature>
<evidence type="ECO:0000256" key="1">
    <source>
        <dbReference type="SAM" id="MobiDB-lite"/>
    </source>
</evidence>
<reference evidence="2" key="1">
    <citation type="journal article" date="2014" name="Genome Biol.">
        <title>Transcriptome and methylome profiling reveals relics of genome dominance in the mesopolyploid Brassica oleracea.</title>
        <authorList>
            <person name="Parkin I.A."/>
            <person name="Koh C."/>
            <person name="Tang H."/>
            <person name="Robinson S.J."/>
            <person name="Kagale S."/>
            <person name="Clarke W.E."/>
            <person name="Town C.D."/>
            <person name="Nixon J."/>
            <person name="Krishnakumar V."/>
            <person name="Bidwell S.L."/>
            <person name="Denoeud F."/>
            <person name="Belcram H."/>
            <person name="Links M.G."/>
            <person name="Just J."/>
            <person name="Clarke C."/>
            <person name="Bender T."/>
            <person name="Huebert T."/>
            <person name="Mason A.S."/>
            <person name="Pires J.C."/>
            <person name="Barker G."/>
            <person name="Moore J."/>
            <person name="Walley P.G."/>
            <person name="Manoli S."/>
            <person name="Batley J."/>
            <person name="Edwards D."/>
            <person name="Nelson M.N."/>
            <person name="Wang X."/>
            <person name="Paterson A.H."/>
            <person name="King G."/>
            <person name="Bancroft I."/>
            <person name="Chalhoub B."/>
            <person name="Sharpe A.G."/>
        </authorList>
    </citation>
    <scope>NUCLEOTIDE SEQUENCE [LARGE SCALE GENOMIC DNA]</scope>
    <source>
        <strain evidence="2">cv. TO1000</strain>
    </source>
</reference>
<evidence type="ECO:0000313" key="3">
    <source>
        <dbReference type="Proteomes" id="UP000032141"/>
    </source>
</evidence>
<protein>
    <submittedName>
        <fullName evidence="2">Uncharacterized protein</fullName>
    </submittedName>
</protein>
<name>A0A0D2ZUA2_BRAOL</name>
<organism evidence="2 3">
    <name type="scientific">Brassica oleracea var. oleracea</name>
    <dbReference type="NCBI Taxonomy" id="109376"/>
    <lineage>
        <taxon>Eukaryota</taxon>
        <taxon>Viridiplantae</taxon>
        <taxon>Streptophyta</taxon>
        <taxon>Embryophyta</taxon>
        <taxon>Tracheophyta</taxon>
        <taxon>Spermatophyta</taxon>
        <taxon>Magnoliopsida</taxon>
        <taxon>eudicotyledons</taxon>
        <taxon>Gunneridae</taxon>
        <taxon>Pentapetalae</taxon>
        <taxon>rosids</taxon>
        <taxon>malvids</taxon>
        <taxon>Brassicales</taxon>
        <taxon>Brassicaceae</taxon>
        <taxon>Brassiceae</taxon>
        <taxon>Brassica</taxon>
    </lineage>
</organism>
<dbReference type="OMA" id="YHANAEI"/>
<keyword evidence="3" id="KW-1185">Reference proteome</keyword>
<evidence type="ECO:0000313" key="2">
    <source>
        <dbReference type="EnsemblPlants" id="Bo01220s010.1"/>
    </source>
</evidence>
<proteinExistence type="predicted"/>
<dbReference type="HOGENOM" id="CLU_1868001_0_0_1"/>
<sequence>MATPADSRDVKSLNNSEGTNKFSFKNVGEKMEDTKMEKVRAEALEGSTFLKDSLVELRFFHCFVTVTVFSLTNSVSWFSEEFIDECDDEGKELDPKKSGQLLNEEQVQEWDMMIEEEQSPYHANAEILMTKYDHRVL</sequence>
<dbReference type="AlphaFoldDB" id="A0A0D2ZUA2"/>
<accession>A0A0D2ZUA2</accession>
<dbReference type="EnsemblPlants" id="Bo01220s010.1">
    <property type="protein sequence ID" value="Bo01220s010.1"/>
    <property type="gene ID" value="Bo01220s010"/>
</dbReference>
<feature type="compositionally biased region" description="Basic and acidic residues" evidence="1">
    <location>
        <begin position="1"/>
        <end position="11"/>
    </location>
</feature>
<reference evidence="2" key="2">
    <citation type="submission" date="2015-06" db="UniProtKB">
        <authorList>
            <consortium name="EnsemblPlants"/>
        </authorList>
    </citation>
    <scope>IDENTIFICATION</scope>
</reference>
<dbReference type="STRING" id="109376.A0A0D2ZUA2"/>
<feature type="region of interest" description="Disordered" evidence="1">
    <location>
        <begin position="1"/>
        <end position="26"/>
    </location>
</feature>
<dbReference type="Proteomes" id="UP000032141">
    <property type="component" value="Unassembled WGS sequence"/>
</dbReference>